<evidence type="ECO:0000313" key="3">
    <source>
        <dbReference type="Proteomes" id="UP000494256"/>
    </source>
</evidence>
<dbReference type="AlphaFoldDB" id="A0A8S1BAH5"/>
<gene>
    <name evidence="2" type="ORF">APLA_LOCUS15612</name>
</gene>
<reference evidence="2 3" key="1">
    <citation type="submission" date="2020-04" db="EMBL/GenBank/DDBJ databases">
        <authorList>
            <person name="Wallbank WR R."/>
            <person name="Pardo Diaz C."/>
            <person name="Kozak K."/>
            <person name="Martin S."/>
            <person name="Jiggins C."/>
            <person name="Moest M."/>
            <person name="Warren A I."/>
            <person name="Byers J.R.P. K."/>
            <person name="Montejo-Kovacevich G."/>
            <person name="Yen C E."/>
        </authorList>
    </citation>
    <scope>NUCLEOTIDE SEQUENCE [LARGE SCALE GENOMIC DNA]</scope>
</reference>
<evidence type="ECO:0000256" key="1">
    <source>
        <dbReference type="SAM" id="MobiDB-lite"/>
    </source>
</evidence>
<dbReference type="EMBL" id="CADEBD010000494">
    <property type="protein sequence ID" value="CAB3256571.1"/>
    <property type="molecule type" value="Genomic_DNA"/>
</dbReference>
<accession>A0A8S1BAH5</accession>
<dbReference type="OrthoDB" id="7481605at2759"/>
<organism evidence="2 3">
    <name type="scientific">Arctia plantaginis</name>
    <name type="common">Wood tiger moth</name>
    <name type="synonym">Phalaena plantaginis</name>
    <dbReference type="NCBI Taxonomy" id="874455"/>
    <lineage>
        <taxon>Eukaryota</taxon>
        <taxon>Metazoa</taxon>
        <taxon>Ecdysozoa</taxon>
        <taxon>Arthropoda</taxon>
        <taxon>Hexapoda</taxon>
        <taxon>Insecta</taxon>
        <taxon>Pterygota</taxon>
        <taxon>Neoptera</taxon>
        <taxon>Endopterygota</taxon>
        <taxon>Lepidoptera</taxon>
        <taxon>Glossata</taxon>
        <taxon>Ditrysia</taxon>
        <taxon>Noctuoidea</taxon>
        <taxon>Erebidae</taxon>
        <taxon>Arctiinae</taxon>
        <taxon>Arctia</taxon>
    </lineage>
</organism>
<comment type="caution">
    <text evidence="2">The sequence shown here is derived from an EMBL/GenBank/DDBJ whole genome shotgun (WGS) entry which is preliminary data.</text>
</comment>
<evidence type="ECO:0000313" key="2">
    <source>
        <dbReference type="EMBL" id="CAB3256571.1"/>
    </source>
</evidence>
<feature type="region of interest" description="Disordered" evidence="1">
    <location>
        <begin position="457"/>
        <end position="479"/>
    </location>
</feature>
<sequence>MERNEIINTLNSGERIASIYADTFLNNSYCGYEKPDSDEREIVEAENENVLSEDEWRSPSDLLIGILDLSPPFTSKITRGKTHKGILEIGEDLLNKERVRFLRYVKKLLNENEGVWSHILEHEKTVVAKKVKEKYKEILNQKSAKLIEEINNFYECSLQDLENHMRKEIAEVLITAHANIIKDANVEIKEKLQKERNILEDILQKRYESEVKKIKHYYQLILDNENYRNNKLLNQALHMRNDAVKAFCKQIEAENITSTMYMMCTERKKCRIKQFILDNYHNLEITEKLKKLKERQEVIDAFKEREKHITDINKEWEEKIKKILQLFLKFISYTLQLLPEQSTFLLDLEKMFVLQLNEIQKAPSKTSILVDEDTIPNFEFHEAEKKEVVCDKEPFVIVGDMTESIPTPYGSRETLPSKVELPSVRIQRQFIYAKCNKFQEVKALLEEQRCKCRDVIQDTTTPPDSDKSPPPPTDLGTTIESESSNEVLLMDDIEILQDCPGRRCQNWAKRFQFPYLNSYLDFTDKKYDIVKTVLGKPRKHDAAPELINLRDIVWQELPFSATREKYHNIGTQYSSEEDLSVLDATCTCQDEVASRLKVNKITTASFNEEVDNVIQKRRRSLQRVMHNNPNLLKMFTDESFDFVYNITLDHTL</sequence>
<dbReference type="Proteomes" id="UP000494256">
    <property type="component" value="Unassembled WGS sequence"/>
</dbReference>
<proteinExistence type="predicted"/>
<protein>
    <submittedName>
        <fullName evidence="2">Uncharacterized protein</fullName>
    </submittedName>
</protein>
<name>A0A8S1BAH5_ARCPL</name>